<dbReference type="PROSITE" id="PS50893">
    <property type="entry name" value="ABC_TRANSPORTER_2"/>
    <property type="match status" value="1"/>
</dbReference>
<reference evidence="6 7" key="1">
    <citation type="submission" date="2020-11" db="EMBL/GenBank/DDBJ databases">
        <title>Fusibacter basophilias sp. nov.</title>
        <authorList>
            <person name="Qiu D."/>
        </authorList>
    </citation>
    <scope>NUCLEOTIDE SEQUENCE [LARGE SCALE GENOMIC DNA]</scope>
    <source>
        <strain evidence="6 7">Q10-2</strain>
    </source>
</reference>
<dbReference type="PANTHER" id="PTHR42711:SF5">
    <property type="entry name" value="ABC TRANSPORTER ATP-BINDING PROTEIN NATA"/>
    <property type="match status" value="1"/>
</dbReference>
<evidence type="ECO:0000259" key="5">
    <source>
        <dbReference type="PROSITE" id="PS50893"/>
    </source>
</evidence>
<gene>
    <name evidence="6" type="ORF">ISU02_21925</name>
</gene>
<evidence type="ECO:0000256" key="1">
    <source>
        <dbReference type="ARBA" id="ARBA00005417"/>
    </source>
</evidence>
<dbReference type="InterPro" id="IPR003593">
    <property type="entry name" value="AAA+_ATPase"/>
</dbReference>
<protein>
    <submittedName>
        <fullName evidence="6">ABC transporter ATP-binding protein</fullName>
    </submittedName>
</protein>
<dbReference type="Gene3D" id="3.40.50.300">
    <property type="entry name" value="P-loop containing nucleotide triphosphate hydrolases"/>
    <property type="match status" value="1"/>
</dbReference>
<evidence type="ECO:0000313" key="6">
    <source>
        <dbReference type="EMBL" id="MBF4695764.1"/>
    </source>
</evidence>
<dbReference type="CDD" id="cd03230">
    <property type="entry name" value="ABC_DR_subfamily_A"/>
    <property type="match status" value="1"/>
</dbReference>
<dbReference type="InterPro" id="IPR003439">
    <property type="entry name" value="ABC_transporter-like_ATP-bd"/>
</dbReference>
<evidence type="ECO:0000256" key="4">
    <source>
        <dbReference type="ARBA" id="ARBA00022840"/>
    </source>
</evidence>
<accession>A0ABS0A1N0</accession>
<keyword evidence="7" id="KW-1185">Reference proteome</keyword>
<proteinExistence type="inferred from homology"/>
<keyword evidence="3" id="KW-0547">Nucleotide-binding</keyword>
<dbReference type="Proteomes" id="UP000614200">
    <property type="component" value="Unassembled WGS sequence"/>
</dbReference>
<dbReference type="InterPro" id="IPR050763">
    <property type="entry name" value="ABC_transporter_ATP-binding"/>
</dbReference>
<organism evidence="6 7">
    <name type="scientific">Fusibacter ferrireducens</name>
    <dbReference type="NCBI Taxonomy" id="2785058"/>
    <lineage>
        <taxon>Bacteria</taxon>
        <taxon>Bacillati</taxon>
        <taxon>Bacillota</taxon>
        <taxon>Clostridia</taxon>
        <taxon>Eubacteriales</taxon>
        <taxon>Eubacteriales Family XII. Incertae Sedis</taxon>
        <taxon>Fusibacter</taxon>
    </lineage>
</organism>
<dbReference type="SUPFAM" id="SSF52540">
    <property type="entry name" value="P-loop containing nucleoside triphosphate hydrolases"/>
    <property type="match status" value="1"/>
</dbReference>
<evidence type="ECO:0000256" key="2">
    <source>
        <dbReference type="ARBA" id="ARBA00022448"/>
    </source>
</evidence>
<evidence type="ECO:0000256" key="3">
    <source>
        <dbReference type="ARBA" id="ARBA00022741"/>
    </source>
</evidence>
<evidence type="ECO:0000313" key="7">
    <source>
        <dbReference type="Proteomes" id="UP000614200"/>
    </source>
</evidence>
<dbReference type="GO" id="GO:0005524">
    <property type="term" value="F:ATP binding"/>
    <property type="evidence" value="ECO:0007669"/>
    <property type="project" value="UniProtKB-KW"/>
</dbReference>
<dbReference type="PROSITE" id="PS00211">
    <property type="entry name" value="ABC_TRANSPORTER_1"/>
    <property type="match status" value="1"/>
</dbReference>
<keyword evidence="2" id="KW-0813">Transport</keyword>
<dbReference type="InterPro" id="IPR027417">
    <property type="entry name" value="P-loop_NTPase"/>
</dbReference>
<sequence>MSKKALEVKGLVKQYKDLTAVDHLSLEVEKGKIYGLLGPNGAGKSTTIDCILGMKNYEEGEITVLGLSANKDRKKLYQRVGVQFQSSFYPERIKVYEICEMISALYKKPDDWRGLLRAFDLEKCAKHYVASLSGGERQKLSVLLALIQNPEMVFLDELTTGLDPKARREVWAMLKQLNQKGLTIFLTSHYMDEVTALCDKVNIIHHGISVASGTPEEIILRSGMQNLEEAYLYFIDEKEMIDREVAFSTL</sequence>
<dbReference type="PANTHER" id="PTHR42711">
    <property type="entry name" value="ABC TRANSPORTER ATP-BINDING PROTEIN"/>
    <property type="match status" value="1"/>
</dbReference>
<comment type="caution">
    <text evidence="6">The sequence shown here is derived from an EMBL/GenBank/DDBJ whole genome shotgun (WGS) entry which is preliminary data.</text>
</comment>
<dbReference type="SMART" id="SM00382">
    <property type="entry name" value="AAA"/>
    <property type="match status" value="1"/>
</dbReference>
<name>A0ABS0A1N0_9FIRM</name>
<feature type="domain" description="ABC transporter" evidence="5">
    <location>
        <begin position="6"/>
        <end position="231"/>
    </location>
</feature>
<keyword evidence="4 6" id="KW-0067">ATP-binding</keyword>
<dbReference type="EMBL" id="JADKNH010000020">
    <property type="protein sequence ID" value="MBF4695764.1"/>
    <property type="molecule type" value="Genomic_DNA"/>
</dbReference>
<dbReference type="InterPro" id="IPR017871">
    <property type="entry name" value="ABC_transporter-like_CS"/>
</dbReference>
<dbReference type="Pfam" id="PF00005">
    <property type="entry name" value="ABC_tran"/>
    <property type="match status" value="1"/>
</dbReference>
<comment type="similarity">
    <text evidence="1">Belongs to the ABC transporter superfamily.</text>
</comment>